<reference evidence="9 10" key="1">
    <citation type="submission" date="2019-11" db="EMBL/GenBank/DDBJ databases">
        <authorList>
            <person name="Zheng R.K."/>
            <person name="Sun C.M."/>
        </authorList>
    </citation>
    <scope>NUCLEOTIDE SEQUENCE [LARGE SCALE GENOMIC DNA]</scope>
    <source>
        <strain evidence="9 10">WC007</strain>
    </source>
</reference>
<feature type="domain" description="MacB-like periplasmic core" evidence="8">
    <location>
        <begin position="24"/>
        <end position="239"/>
    </location>
</feature>
<protein>
    <submittedName>
        <fullName evidence="9">FtsX-like permease family protein</fullName>
    </submittedName>
</protein>
<gene>
    <name evidence="9" type="ORF">GM418_13565</name>
</gene>
<evidence type="ECO:0000256" key="5">
    <source>
        <dbReference type="ARBA" id="ARBA00023136"/>
    </source>
</evidence>
<dbReference type="GO" id="GO:0005886">
    <property type="term" value="C:plasma membrane"/>
    <property type="evidence" value="ECO:0007669"/>
    <property type="project" value="UniProtKB-SubCell"/>
</dbReference>
<dbReference type="EMBL" id="CP046401">
    <property type="protein sequence ID" value="QGY44655.1"/>
    <property type="molecule type" value="Genomic_DNA"/>
</dbReference>
<dbReference type="RefSeq" id="WP_158867172.1">
    <property type="nucleotide sequence ID" value="NZ_CP046401.1"/>
</dbReference>
<keyword evidence="5 6" id="KW-0472">Membrane</keyword>
<dbReference type="InterPro" id="IPR003838">
    <property type="entry name" value="ABC3_permease_C"/>
</dbReference>
<dbReference type="PANTHER" id="PTHR30572">
    <property type="entry name" value="MEMBRANE COMPONENT OF TRANSPORTER-RELATED"/>
    <property type="match status" value="1"/>
</dbReference>
<feature type="transmembrane region" description="Helical" evidence="6">
    <location>
        <begin position="736"/>
        <end position="755"/>
    </location>
</feature>
<dbReference type="Pfam" id="PF12704">
    <property type="entry name" value="MacB_PCD"/>
    <property type="match status" value="1"/>
</dbReference>
<feature type="transmembrane region" description="Helical" evidence="6">
    <location>
        <begin position="770"/>
        <end position="790"/>
    </location>
</feature>
<keyword evidence="2" id="KW-1003">Cell membrane</keyword>
<dbReference type="Pfam" id="PF02687">
    <property type="entry name" value="FtsX"/>
    <property type="match status" value="1"/>
</dbReference>
<feature type="transmembrane region" description="Helical" evidence="6">
    <location>
        <begin position="284"/>
        <end position="304"/>
    </location>
</feature>
<evidence type="ECO:0000259" key="8">
    <source>
        <dbReference type="Pfam" id="PF12704"/>
    </source>
</evidence>
<feature type="domain" description="ABC3 transporter permease C-terminal" evidence="7">
    <location>
        <begin position="687"/>
        <end position="800"/>
    </location>
</feature>
<dbReference type="GO" id="GO:0022857">
    <property type="term" value="F:transmembrane transporter activity"/>
    <property type="evidence" value="ECO:0007669"/>
    <property type="project" value="TreeGrafter"/>
</dbReference>
<feature type="transmembrane region" description="Helical" evidence="6">
    <location>
        <begin position="684"/>
        <end position="708"/>
    </location>
</feature>
<feature type="transmembrane region" description="Helical" evidence="6">
    <location>
        <begin position="325"/>
        <end position="358"/>
    </location>
</feature>
<organism evidence="9 10">
    <name type="scientific">Maribellus comscasis</name>
    <dbReference type="NCBI Taxonomy" id="2681766"/>
    <lineage>
        <taxon>Bacteria</taxon>
        <taxon>Pseudomonadati</taxon>
        <taxon>Bacteroidota</taxon>
        <taxon>Bacteroidia</taxon>
        <taxon>Marinilabiliales</taxon>
        <taxon>Prolixibacteraceae</taxon>
        <taxon>Maribellus</taxon>
    </lineage>
</organism>
<dbReference type="InterPro" id="IPR050250">
    <property type="entry name" value="Macrolide_Exporter_MacB"/>
</dbReference>
<keyword evidence="4 6" id="KW-1133">Transmembrane helix</keyword>
<dbReference type="PANTHER" id="PTHR30572:SF18">
    <property type="entry name" value="ABC-TYPE MACROLIDE FAMILY EXPORT SYSTEM PERMEASE COMPONENT 2"/>
    <property type="match status" value="1"/>
</dbReference>
<accession>A0A6I6JNY6</accession>
<feature type="transmembrane region" description="Helical" evidence="6">
    <location>
        <begin position="20"/>
        <end position="42"/>
    </location>
</feature>
<evidence type="ECO:0000256" key="1">
    <source>
        <dbReference type="ARBA" id="ARBA00004651"/>
    </source>
</evidence>
<keyword evidence="10" id="KW-1185">Reference proteome</keyword>
<feature type="transmembrane region" description="Helical" evidence="6">
    <location>
        <begin position="378"/>
        <end position="401"/>
    </location>
</feature>
<keyword evidence="3 6" id="KW-0812">Transmembrane</keyword>
<dbReference type="Proteomes" id="UP000428260">
    <property type="component" value="Chromosome"/>
</dbReference>
<evidence type="ECO:0000313" key="9">
    <source>
        <dbReference type="EMBL" id="QGY44655.1"/>
    </source>
</evidence>
<dbReference type="KEGG" id="mcos:GM418_13565"/>
<dbReference type="AlphaFoldDB" id="A0A6I6JNY6"/>
<name>A0A6I6JNY6_9BACT</name>
<dbReference type="InterPro" id="IPR025857">
    <property type="entry name" value="MacB_PCD"/>
</dbReference>
<evidence type="ECO:0000256" key="3">
    <source>
        <dbReference type="ARBA" id="ARBA00022692"/>
    </source>
</evidence>
<evidence type="ECO:0000259" key="7">
    <source>
        <dbReference type="Pfam" id="PF02687"/>
    </source>
</evidence>
<feature type="transmembrane region" description="Helical" evidence="6">
    <location>
        <begin position="422"/>
        <end position="445"/>
    </location>
</feature>
<comment type="subcellular location">
    <subcellularLocation>
        <location evidence="1">Cell membrane</location>
        <topology evidence="1">Multi-pass membrane protein</topology>
    </subcellularLocation>
</comment>
<evidence type="ECO:0000256" key="6">
    <source>
        <dbReference type="SAM" id="Phobius"/>
    </source>
</evidence>
<evidence type="ECO:0000313" key="10">
    <source>
        <dbReference type="Proteomes" id="UP000428260"/>
    </source>
</evidence>
<evidence type="ECO:0000256" key="2">
    <source>
        <dbReference type="ARBA" id="ARBA00022475"/>
    </source>
</evidence>
<sequence>MNYYLKIALRNLFREKRYTLFLFSSICIGLITFILVSGYVFYEKGFDRVFPDNKNIYRVTTDIYNNNELSLSIPSGERGISTSVKETYPNVLASGYITRTSNPQYKIGEEIFSDEQIYHASHGFLDVFSIPLVLGNEAQVLTRPYTVIISESTAKKYFGNENPIGKTLFKYPAYEYTIEGVFQDIPAQAHFTADALLSFHDDMHLPPPAKAQWGETGFYTYLKVKDNTDINQLETGINNLVAEYKKSTFGKNNIQHKYHLQALNDIHLHSELKQELQPNSRAEYVYLIFIIGFLILIASGSNYIQFSFSRLINSAKQTGIKKINGATYSGIVFASLAESIIIHLFALIISLAIVRMLFPLMQNEFGILLQPVFFQPLFLEVLFGILILSIFVNGVLPALLINRFNGLELLKLKYKPVASGISFRQVIVVAQFVIIIAIISGISGMNKQVNFLIQKDKGLDLNNTIVVKIPSNMRKTSQRINNLSAFDQDLMSNSSIVGISSSNVIPGDLPAYNFNFKEIQSQKGGKAALIVADENYINNYKIDLLAGKNFYAIADDDKKNGCLINQACLSVMGFKTPEEAVGRILKMEDESGLQKFEASVIGVTKNVDFSDAKEQHEPIVIMDWTQNMVWGNYSIKTATPDYASVLPFIREKFKATFPNYPFEYVVLEDYYNRQFESETQLIKIFRLFIFIAIFISVINLFSISWLITTARIKEIGIRKVNGANVSEVMVLLNRNFILWIILAFVIATPVSWLAMNSWLENFAYKTNLSWWIFALAGLLALGIALLTVSFQSFKAATKNPVESLRYE</sequence>
<evidence type="ECO:0000256" key="4">
    <source>
        <dbReference type="ARBA" id="ARBA00022989"/>
    </source>
</evidence>
<proteinExistence type="predicted"/>